<comment type="caution">
    <text evidence="2">The sequence shown here is derived from an EMBL/GenBank/DDBJ whole genome shotgun (WGS) entry which is preliminary data.</text>
</comment>
<evidence type="ECO:0008006" key="4">
    <source>
        <dbReference type="Google" id="ProtNLM"/>
    </source>
</evidence>
<dbReference type="AlphaFoldDB" id="A0A552FSW4"/>
<reference evidence="2 3" key="1">
    <citation type="submission" date="2019-01" db="EMBL/GenBank/DDBJ databases">
        <title>Coherence of Microcystis species and biogeography revealed through population genomics.</title>
        <authorList>
            <person name="Perez-Carrascal O.M."/>
            <person name="Terrat Y."/>
            <person name="Giani A."/>
            <person name="Fortin N."/>
            <person name="Tromas N."/>
            <person name="Shapiro B.J."/>
        </authorList>
    </citation>
    <scope>NUCLEOTIDE SEQUENCE [LARGE SCALE GENOMIC DNA]</scope>
    <source>
        <strain evidence="2">Ma_QC_Ca_00000000_S207</strain>
    </source>
</reference>
<name>A0A552FSW4_MICAE</name>
<organism evidence="2 3">
    <name type="scientific">Microcystis aeruginosa Ma_QC_Ca_00000000_S207</name>
    <dbReference type="NCBI Taxonomy" id="2486251"/>
    <lineage>
        <taxon>Bacteria</taxon>
        <taxon>Bacillati</taxon>
        <taxon>Cyanobacteriota</taxon>
        <taxon>Cyanophyceae</taxon>
        <taxon>Oscillatoriophycideae</taxon>
        <taxon>Chroococcales</taxon>
        <taxon>Microcystaceae</taxon>
        <taxon>Microcystis</taxon>
    </lineage>
</organism>
<evidence type="ECO:0000313" key="2">
    <source>
        <dbReference type="EMBL" id="TRU49823.1"/>
    </source>
</evidence>
<feature type="region of interest" description="Disordered" evidence="1">
    <location>
        <begin position="605"/>
        <end position="637"/>
    </location>
</feature>
<gene>
    <name evidence="2" type="ORF">EWV91_07060</name>
</gene>
<accession>A0A552FSW4</accession>
<proteinExistence type="predicted"/>
<dbReference type="Proteomes" id="UP000320293">
    <property type="component" value="Unassembled WGS sequence"/>
</dbReference>
<dbReference type="EMBL" id="SFBF01000129">
    <property type="protein sequence ID" value="TRU49823.1"/>
    <property type="molecule type" value="Genomic_DNA"/>
</dbReference>
<evidence type="ECO:0000256" key="1">
    <source>
        <dbReference type="SAM" id="MobiDB-lite"/>
    </source>
</evidence>
<protein>
    <recommendedName>
        <fullName evidence="4">Transglutaminase-like domain-containing protein</fullName>
    </recommendedName>
</protein>
<evidence type="ECO:0000313" key="3">
    <source>
        <dbReference type="Proteomes" id="UP000320293"/>
    </source>
</evidence>
<feature type="compositionally biased region" description="Basic residues" evidence="1">
    <location>
        <begin position="620"/>
        <end position="630"/>
    </location>
</feature>
<sequence>MEANRNGKIRSGAAYDYLFPRATLKDVTVKKGATVADTVKFIPKVVKMKRWQTKAYTDKELRGLSVYDACEKLWHFIYNHIAYKKDEEGLEQIRSPARAWHDRFRGVDCDCYTTFISTVLTNLGIPHVLRIAKYSEDYFQHIYPVVPMPDGSTIIIDCVVNEFNYEEPYTEIRDTKMDLQLLDGIEEPEDKANNLAGSEEVYGIQEDELGQLGWSITSAFKNLADKVGKGVSQGAKFVGNHIAAGAKSVAQAATKVGQFAAEKVGQGIHLLNKINPATILLRTGLLAALKLNMFNVSGRLRLSYLNKEEAARRQMNLGKHDSLISIRKKIESIFYAAGGEDSDLKNAILKGKGNEGRDKVLGGLNGIEEVNFEALKGMDENTPVYQLLGPELFYSNNVLSEKDLQGLMELEKSEGLAGINGASIADSYHVGQELTGLGEPVSVSIAAASGTLATIAGLINKLGNLYQTGKQVADNIKPVTDVAKTFIPTPKSNNTPKPAPVYAPQPIAPAAPNNPIVEQETIEAEQPATQQAMAQTIVPVAVNRSLPPQTQTAVIQATRAAAVANASNQTGFWDKHKKWLKPTLIGAGGLGVLYLGYRMITGNKAKPPTSTPFQGLSGLKGKKKPKRKAQKQAIELL</sequence>